<comment type="caution">
    <text evidence="1">The sequence shown here is derived from an EMBL/GenBank/DDBJ whole genome shotgun (WGS) entry which is preliminary data.</text>
</comment>
<evidence type="ECO:0000313" key="2">
    <source>
        <dbReference type="Proteomes" id="UP001500665"/>
    </source>
</evidence>
<organism evidence="1 2">
    <name type="scientific">Actinocorallia libanotica</name>
    <dbReference type="NCBI Taxonomy" id="46162"/>
    <lineage>
        <taxon>Bacteria</taxon>
        <taxon>Bacillati</taxon>
        <taxon>Actinomycetota</taxon>
        <taxon>Actinomycetes</taxon>
        <taxon>Streptosporangiales</taxon>
        <taxon>Thermomonosporaceae</taxon>
        <taxon>Actinocorallia</taxon>
    </lineage>
</organism>
<accession>A0ABP4C5D6</accession>
<dbReference type="EMBL" id="BAAAHH010000025">
    <property type="protein sequence ID" value="GAA0961165.1"/>
    <property type="molecule type" value="Genomic_DNA"/>
</dbReference>
<name>A0ABP4C5D6_9ACTN</name>
<reference evidence="2" key="1">
    <citation type="journal article" date="2019" name="Int. J. Syst. Evol. Microbiol.">
        <title>The Global Catalogue of Microorganisms (GCM) 10K type strain sequencing project: providing services to taxonomists for standard genome sequencing and annotation.</title>
        <authorList>
            <consortium name="The Broad Institute Genomics Platform"/>
            <consortium name="The Broad Institute Genome Sequencing Center for Infectious Disease"/>
            <person name="Wu L."/>
            <person name="Ma J."/>
        </authorList>
    </citation>
    <scope>NUCLEOTIDE SEQUENCE [LARGE SCALE GENOMIC DNA]</scope>
    <source>
        <strain evidence="2">JCM 10696</strain>
    </source>
</reference>
<protein>
    <submittedName>
        <fullName evidence="1">Uncharacterized protein</fullName>
    </submittedName>
</protein>
<dbReference type="RefSeq" id="WP_344243708.1">
    <property type="nucleotide sequence ID" value="NZ_BAAAHH010000025.1"/>
</dbReference>
<evidence type="ECO:0000313" key="1">
    <source>
        <dbReference type="EMBL" id="GAA0961165.1"/>
    </source>
</evidence>
<dbReference type="Proteomes" id="UP001500665">
    <property type="component" value="Unassembled WGS sequence"/>
</dbReference>
<keyword evidence="2" id="KW-1185">Reference proteome</keyword>
<sequence>MNARLSVADISGYLASRGWTRRPEEWRGASIWVHEGDHEILVPGSDGFSDGPRRVREILAVLARVEERSPEDVAAEIASPMADVHWYRSATAPQDGQVGLADTVTALGGVQSVLGAAARAALNGPRPAFDGTTPREVRDLLARVRVGPITASADRLMVRLPLGSPDDPGGPGTDPPLARRTLLLLRRTTMLLRDAADTAGRGGDMAVFDDLVRDGVSADLCGALARFAGPDPGSGFEVGFGWARALPADVPETTVAFEAETGALLRRAAHRLRRLRRATASVSGLISTLSDHGGRDRFSVQVHGDVTVEGGEPRKSLWVRLPDESAYDLAVEAHRTRRHVHASGTLMDLQGRVELNATDFTTLTADAPRET</sequence>
<gene>
    <name evidence="1" type="ORF">GCM10009550_53340</name>
</gene>
<proteinExistence type="predicted"/>